<protein>
    <recommendedName>
        <fullName evidence="4">Choloylglycine hydrolase/NAAA C-terminal domain-containing protein</fullName>
    </recommendedName>
</protein>
<dbReference type="AlphaFoldDB" id="A0A367S2X6"/>
<keyword evidence="2" id="KW-0378">Hydrolase</keyword>
<dbReference type="InterPro" id="IPR052193">
    <property type="entry name" value="Peptidase_C59"/>
</dbReference>
<dbReference type="Pfam" id="PF02275">
    <property type="entry name" value="CBAH"/>
    <property type="match status" value="1"/>
</dbReference>
<evidence type="ECO:0000259" key="4">
    <source>
        <dbReference type="Pfam" id="PF02275"/>
    </source>
</evidence>
<proteinExistence type="inferred from homology"/>
<dbReference type="Gene3D" id="3.60.60.10">
    <property type="entry name" value="Penicillin V Acylase, Chain A"/>
    <property type="match status" value="1"/>
</dbReference>
<evidence type="ECO:0000313" key="6">
    <source>
        <dbReference type="Proteomes" id="UP000252107"/>
    </source>
</evidence>
<evidence type="ECO:0000256" key="3">
    <source>
        <dbReference type="SAM" id="MobiDB-lite"/>
    </source>
</evidence>
<gene>
    <name evidence="5" type="ORF">A6770_34660</name>
</gene>
<accession>A0A367S2X6</accession>
<dbReference type="Proteomes" id="UP000252107">
    <property type="component" value="Unassembled WGS sequence"/>
</dbReference>
<dbReference type="EMBL" id="LXQD01000005">
    <property type="protein sequence ID" value="RCJ42451.1"/>
    <property type="molecule type" value="Genomic_DNA"/>
</dbReference>
<keyword evidence="6" id="KW-1185">Reference proteome</keyword>
<dbReference type="InterPro" id="IPR029132">
    <property type="entry name" value="CBAH/NAAA_C"/>
</dbReference>
<name>A0A367S2X6_9NOSO</name>
<evidence type="ECO:0000256" key="2">
    <source>
        <dbReference type="ARBA" id="ARBA00022801"/>
    </source>
</evidence>
<reference evidence="5" key="1">
    <citation type="submission" date="2016-04" db="EMBL/GenBank/DDBJ databases">
        <authorList>
            <person name="Tabuchi Yagui T.R."/>
        </authorList>
    </citation>
    <scope>NUCLEOTIDE SEQUENCE [LARGE SCALE GENOMIC DNA]</scope>
    <source>
        <strain evidence="5">NIES-26</strain>
    </source>
</reference>
<evidence type="ECO:0000256" key="1">
    <source>
        <dbReference type="ARBA" id="ARBA00006625"/>
    </source>
</evidence>
<comment type="caution">
    <text evidence="5">The sequence shown here is derived from an EMBL/GenBank/DDBJ whole genome shotgun (WGS) entry which is preliminary data.</text>
</comment>
<organism evidence="5 6">
    <name type="scientific">Nostoc minutum NIES-26</name>
    <dbReference type="NCBI Taxonomy" id="1844469"/>
    <lineage>
        <taxon>Bacteria</taxon>
        <taxon>Bacillati</taxon>
        <taxon>Cyanobacteriota</taxon>
        <taxon>Cyanophyceae</taxon>
        <taxon>Nostocales</taxon>
        <taxon>Nostocaceae</taxon>
        <taxon>Nostoc</taxon>
    </lineage>
</organism>
<feature type="domain" description="Choloylglycine hydrolase/NAAA C-terminal" evidence="4">
    <location>
        <begin position="52"/>
        <end position="159"/>
    </location>
</feature>
<comment type="similarity">
    <text evidence="1">Belongs to the peptidase C59 family.</text>
</comment>
<dbReference type="SUPFAM" id="SSF56235">
    <property type="entry name" value="N-terminal nucleophile aminohydrolases (Ntn hydrolases)"/>
    <property type="match status" value="1"/>
</dbReference>
<dbReference type="PANTHER" id="PTHR35527">
    <property type="entry name" value="CHOLOYLGLYCINE HYDROLASE"/>
    <property type="match status" value="1"/>
</dbReference>
<sequence>MDWSDPNMPISLWASPRNSDRTGAGESDEGNPHTWKSNYKSLVVCNYGKSATDGINEKGLVANLLFLLEAKYEHDKESKKKERLPITALAQYVLDNYETVEEAVNGLKDEPFFIVTSDLAVAKLDRTNNNFKVGLTKIVLHMSLSDSKGDSAVLQYVKGDEPGTCKLLIYHVPQDEKAKGKGVHPTFYFAMRE</sequence>
<evidence type="ECO:0000313" key="5">
    <source>
        <dbReference type="EMBL" id="RCJ42451.1"/>
    </source>
</evidence>
<dbReference type="PANTHER" id="PTHR35527:SF2">
    <property type="entry name" value="HYDROLASE"/>
    <property type="match status" value="1"/>
</dbReference>
<dbReference type="InterPro" id="IPR029055">
    <property type="entry name" value="Ntn_hydrolases_N"/>
</dbReference>
<feature type="region of interest" description="Disordered" evidence="3">
    <location>
        <begin position="1"/>
        <end position="33"/>
    </location>
</feature>
<dbReference type="GO" id="GO:0016787">
    <property type="term" value="F:hydrolase activity"/>
    <property type="evidence" value="ECO:0007669"/>
    <property type="project" value="UniProtKB-KW"/>
</dbReference>